<name>A0ABV9HIL1_9MICO</name>
<sequence length="292" mass="32375">MAVRVLPDLTPERVEDLLDSLLANADALLTSAVAVLDLGHVALGRSLALLGLEESGKAIAVHERRIQMAFAPEGELFRCTWLDELWASHQKKLEKVHAFLVEERYWFGIEPADPVQNAASLGAVRAWSRRHDRSKQRGFYVDLGKTGNILAPTDLSVEGPLREVIAHVHQIGWQLRLGEHIEGQRQDEREAGSPPLTDEALGRMNGSHATRLPPESQRIVLELIESMKKGTPGEPLNNTAYRFNRPGKDRGSFVNLGKPGYEAETRELLRMADELERNAESGGIAFPDASED</sequence>
<dbReference type="InterPro" id="IPR030987">
    <property type="entry name" value="AbiV"/>
</dbReference>
<proteinExistence type="predicted"/>
<dbReference type="Pfam" id="PF18728">
    <property type="entry name" value="HEPN_AbiV"/>
    <property type="match status" value="1"/>
</dbReference>
<protein>
    <submittedName>
        <fullName evidence="2">AbiV family abortive infection protein</fullName>
    </submittedName>
</protein>
<dbReference type="RefSeq" id="WP_377137474.1">
    <property type="nucleotide sequence ID" value="NZ_JBHSFI010000005.1"/>
</dbReference>
<dbReference type="Proteomes" id="UP001596011">
    <property type="component" value="Unassembled WGS sequence"/>
</dbReference>
<organism evidence="2 3">
    <name type="scientific">Promicromonospora alba</name>
    <dbReference type="NCBI Taxonomy" id="1616110"/>
    <lineage>
        <taxon>Bacteria</taxon>
        <taxon>Bacillati</taxon>
        <taxon>Actinomycetota</taxon>
        <taxon>Actinomycetes</taxon>
        <taxon>Micrococcales</taxon>
        <taxon>Promicromonosporaceae</taxon>
        <taxon>Promicromonospora</taxon>
    </lineage>
</organism>
<keyword evidence="3" id="KW-1185">Reference proteome</keyword>
<dbReference type="EMBL" id="JBHSFI010000005">
    <property type="protein sequence ID" value="MFC4630098.1"/>
    <property type="molecule type" value="Genomic_DNA"/>
</dbReference>
<evidence type="ECO:0000256" key="1">
    <source>
        <dbReference type="SAM" id="MobiDB-lite"/>
    </source>
</evidence>
<comment type="caution">
    <text evidence="2">The sequence shown here is derived from an EMBL/GenBank/DDBJ whole genome shotgun (WGS) entry which is preliminary data.</text>
</comment>
<feature type="region of interest" description="Disordered" evidence="1">
    <location>
        <begin position="184"/>
        <end position="211"/>
    </location>
</feature>
<evidence type="ECO:0000313" key="3">
    <source>
        <dbReference type="Proteomes" id="UP001596011"/>
    </source>
</evidence>
<reference evidence="3" key="1">
    <citation type="journal article" date="2019" name="Int. J. Syst. Evol. Microbiol.">
        <title>The Global Catalogue of Microorganisms (GCM) 10K type strain sequencing project: providing services to taxonomists for standard genome sequencing and annotation.</title>
        <authorList>
            <consortium name="The Broad Institute Genomics Platform"/>
            <consortium name="The Broad Institute Genome Sequencing Center for Infectious Disease"/>
            <person name="Wu L."/>
            <person name="Ma J."/>
        </authorList>
    </citation>
    <scope>NUCLEOTIDE SEQUENCE [LARGE SCALE GENOMIC DNA]</scope>
    <source>
        <strain evidence="3">CCUG 42722</strain>
    </source>
</reference>
<accession>A0ABV9HIL1</accession>
<dbReference type="NCBIfam" id="TIGR04498">
    <property type="entry name" value="AbiV_defense"/>
    <property type="match status" value="1"/>
</dbReference>
<gene>
    <name evidence="2" type="ORF">ACFO6V_17755</name>
</gene>
<evidence type="ECO:0000313" key="2">
    <source>
        <dbReference type="EMBL" id="MFC4630098.1"/>
    </source>
</evidence>